<name>A0A8S5RYI1_9CAUD</name>
<proteinExistence type="predicted"/>
<evidence type="ECO:0000313" key="1">
    <source>
        <dbReference type="EMBL" id="DAF43571.1"/>
    </source>
</evidence>
<accession>A0A8S5RYI1</accession>
<organism evidence="1">
    <name type="scientific">Siphoviridae sp. ctWdm1</name>
    <dbReference type="NCBI Taxonomy" id="2827883"/>
    <lineage>
        <taxon>Viruses</taxon>
        <taxon>Duplodnaviria</taxon>
        <taxon>Heunggongvirae</taxon>
        <taxon>Uroviricota</taxon>
        <taxon>Caudoviricetes</taxon>
    </lineage>
</organism>
<dbReference type="EMBL" id="BK032509">
    <property type="protein sequence ID" value="DAF43571.1"/>
    <property type="molecule type" value="Genomic_DNA"/>
</dbReference>
<reference evidence="1" key="1">
    <citation type="journal article" date="2021" name="Proc. Natl. Acad. Sci. U.S.A.">
        <title>A Catalog of Tens of Thousands of Viruses from Human Metagenomes Reveals Hidden Associations with Chronic Diseases.</title>
        <authorList>
            <person name="Tisza M.J."/>
            <person name="Buck C.B."/>
        </authorList>
    </citation>
    <scope>NUCLEOTIDE SEQUENCE</scope>
    <source>
        <strain evidence="1">CtWdm1</strain>
    </source>
</reference>
<protein>
    <submittedName>
        <fullName evidence="1">Uncharacterized protein</fullName>
    </submittedName>
</protein>
<sequence>MKIKSKFLNFIKYLLKKINNIKSGTTDNENSNENNIMVSCNKNIGINNEKISQNNRLRFNNRRCNIGKMLLRPINLKKGEKMNE</sequence>